<sequence length="305" mass="33929">MAQVIDVVAEATHGVPRRERTARARDTAFAWALLAPAFLVLVAFTHYPVISSVLASTEERGGDRGFANYERMINDPVFWKVVVNNIWFALGTVPTSMALAILMAVWVNGKLKGRGFVRLAYFTPTILPMVAVASIWLFFYSPGIGPIDQLLTWVGLPTRNWLGDPSTAMPALMVMMIWKLAGFFMIFYLAGLQSLSPELEEASTLEGASRWYHFRRVTFPLLAPTTLFVFVVAVTDAFKIIDHLFIMTSGGPNNATNLLLYYIYDTAFTFFDPGYAGALTLALVVILGVVAVVQFGVLERRVHYR</sequence>
<dbReference type="InterPro" id="IPR035906">
    <property type="entry name" value="MetI-like_sf"/>
</dbReference>
<dbReference type="Proteomes" id="UP000007962">
    <property type="component" value="Chromosome"/>
</dbReference>
<protein>
    <submittedName>
        <fullName evidence="9">Binding-protein-dependent transport systems inner membrane component</fullName>
    </submittedName>
</protein>
<dbReference type="PANTHER" id="PTHR30193:SF37">
    <property type="entry name" value="INNER MEMBRANE ABC TRANSPORTER PERMEASE PROTEIN YCJO"/>
    <property type="match status" value="1"/>
</dbReference>
<keyword evidence="10" id="KW-1185">Reference proteome</keyword>
<dbReference type="PANTHER" id="PTHR30193">
    <property type="entry name" value="ABC TRANSPORTER PERMEASE PROTEIN"/>
    <property type="match status" value="1"/>
</dbReference>
<proteinExistence type="inferred from homology"/>
<keyword evidence="6 7" id="KW-0472">Membrane</keyword>
<dbReference type="Gene3D" id="1.10.3720.10">
    <property type="entry name" value="MetI-like"/>
    <property type="match status" value="1"/>
</dbReference>
<feature type="domain" description="ABC transmembrane type-1" evidence="8">
    <location>
        <begin position="82"/>
        <end position="294"/>
    </location>
</feature>
<feature type="transmembrane region" description="Helical" evidence="7">
    <location>
        <begin position="219"/>
        <end position="241"/>
    </location>
</feature>
<evidence type="ECO:0000256" key="1">
    <source>
        <dbReference type="ARBA" id="ARBA00004651"/>
    </source>
</evidence>
<keyword evidence="3" id="KW-1003">Cell membrane</keyword>
<dbReference type="eggNOG" id="COG1175">
    <property type="taxonomic scope" value="Bacteria"/>
</dbReference>
<evidence type="ECO:0000313" key="10">
    <source>
        <dbReference type="Proteomes" id="UP000007962"/>
    </source>
</evidence>
<comment type="similarity">
    <text evidence="7">Belongs to the binding-protein-dependent transport system permease family.</text>
</comment>
<evidence type="ECO:0000256" key="2">
    <source>
        <dbReference type="ARBA" id="ARBA00022448"/>
    </source>
</evidence>
<accession>C5BYX7</accession>
<dbReference type="GO" id="GO:0005886">
    <property type="term" value="C:plasma membrane"/>
    <property type="evidence" value="ECO:0007669"/>
    <property type="project" value="UniProtKB-SubCell"/>
</dbReference>
<evidence type="ECO:0000256" key="5">
    <source>
        <dbReference type="ARBA" id="ARBA00022989"/>
    </source>
</evidence>
<keyword evidence="4 7" id="KW-0812">Transmembrane</keyword>
<dbReference type="SUPFAM" id="SSF161098">
    <property type="entry name" value="MetI-like"/>
    <property type="match status" value="1"/>
</dbReference>
<evidence type="ECO:0000259" key="8">
    <source>
        <dbReference type="PROSITE" id="PS50928"/>
    </source>
</evidence>
<evidence type="ECO:0000313" key="9">
    <source>
        <dbReference type="EMBL" id="ACQ81092.1"/>
    </source>
</evidence>
<feature type="transmembrane region" description="Helical" evidence="7">
    <location>
        <begin position="275"/>
        <end position="298"/>
    </location>
</feature>
<dbReference type="InterPro" id="IPR051393">
    <property type="entry name" value="ABC_transporter_permease"/>
</dbReference>
<feature type="transmembrane region" description="Helical" evidence="7">
    <location>
        <begin position="119"/>
        <end position="139"/>
    </location>
</feature>
<reference evidence="9 10" key="1">
    <citation type="journal article" date="2009" name="Stand. Genomic Sci.">
        <title>Complete genome sequence of Beutenbergia cavernae type strain (HKI 0122).</title>
        <authorList>
            <person name="Land M."/>
            <person name="Pukall R."/>
            <person name="Abt B."/>
            <person name="Goker M."/>
            <person name="Rohde M."/>
            <person name="Glavina Del Rio T."/>
            <person name="Tice H."/>
            <person name="Copeland A."/>
            <person name="Cheng J.F."/>
            <person name="Lucas S."/>
            <person name="Chen F."/>
            <person name="Nolan M."/>
            <person name="Bruce D."/>
            <person name="Goodwin L."/>
            <person name="Pitluck S."/>
            <person name="Ivanova N."/>
            <person name="Mavromatis K."/>
            <person name="Ovchinnikova G."/>
            <person name="Pati A."/>
            <person name="Chen A."/>
            <person name="Palaniappan K."/>
            <person name="Hauser L."/>
            <person name="Chang Y.J."/>
            <person name="Jefferies C.C."/>
            <person name="Saunders E."/>
            <person name="Brettin T."/>
            <person name="Detter J.C."/>
            <person name="Han C."/>
            <person name="Chain P."/>
            <person name="Bristow J."/>
            <person name="Eisen J.A."/>
            <person name="Markowitz V."/>
            <person name="Hugenholtz P."/>
            <person name="Kyrpides N.C."/>
            <person name="Klenk H.P."/>
            <person name="Lapidus A."/>
        </authorList>
    </citation>
    <scope>NUCLEOTIDE SEQUENCE [LARGE SCALE GENOMIC DNA]</scope>
    <source>
        <strain evidence="10">ATCC BAA-8 / DSM 12333 / NBRC 16432</strain>
    </source>
</reference>
<dbReference type="RefSeq" id="WP_015883332.1">
    <property type="nucleotide sequence ID" value="NC_012669.1"/>
</dbReference>
<evidence type="ECO:0000256" key="3">
    <source>
        <dbReference type="ARBA" id="ARBA00022475"/>
    </source>
</evidence>
<feature type="transmembrane region" description="Helical" evidence="7">
    <location>
        <begin position="86"/>
        <end position="107"/>
    </location>
</feature>
<keyword evidence="5 7" id="KW-1133">Transmembrane helix</keyword>
<dbReference type="HOGENOM" id="CLU_016047_0_2_11"/>
<comment type="subcellular location">
    <subcellularLocation>
        <location evidence="1 7">Cell membrane</location>
        <topology evidence="1 7">Multi-pass membrane protein</topology>
    </subcellularLocation>
</comment>
<gene>
    <name evidence="9" type="ordered locus">Bcav_2847</name>
</gene>
<dbReference type="CDD" id="cd06261">
    <property type="entry name" value="TM_PBP2"/>
    <property type="match status" value="1"/>
</dbReference>
<feature type="transmembrane region" description="Helical" evidence="7">
    <location>
        <begin position="168"/>
        <end position="190"/>
    </location>
</feature>
<dbReference type="InterPro" id="IPR000515">
    <property type="entry name" value="MetI-like"/>
</dbReference>
<evidence type="ECO:0000256" key="7">
    <source>
        <dbReference type="RuleBase" id="RU363032"/>
    </source>
</evidence>
<dbReference type="AlphaFoldDB" id="C5BYX7"/>
<dbReference type="EMBL" id="CP001618">
    <property type="protein sequence ID" value="ACQ81092.1"/>
    <property type="molecule type" value="Genomic_DNA"/>
</dbReference>
<organism evidence="9 10">
    <name type="scientific">Beutenbergia cavernae (strain ATCC BAA-8 / DSM 12333 / CCUG 43141 / JCM 11478 / NBRC 16432 / NCIMB 13614 / HKI 0122)</name>
    <dbReference type="NCBI Taxonomy" id="471853"/>
    <lineage>
        <taxon>Bacteria</taxon>
        <taxon>Bacillati</taxon>
        <taxon>Actinomycetota</taxon>
        <taxon>Actinomycetes</taxon>
        <taxon>Micrococcales</taxon>
        <taxon>Beutenbergiaceae</taxon>
        <taxon>Beutenbergia</taxon>
    </lineage>
</organism>
<evidence type="ECO:0000256" key="6">
    <source>
        <dbReference type="ARBA" id="ARBA00023136"/>
    </source>
</evidence>
<feature type="transmembrane region" description="Helical" evidence="7">
    <location>
        <begin position="28"/>
        <end position="50"/>
    </location>
</feature>
<dbReference type="GO" id="GO:0055085">
    <property type="term" value="P:transmembrane transport"/>
    <property type="evidence" value="ECO:0007669"/>
    <property type="project" value="InterPro"/>
</dbReference>
<name>C5BYX7_BEUC1</name>
<dbReference type="PROSITE" id="PS50928">
    <property type="entry name" value="ABC_TM1"/>
    <property type="match status" value="1"/>
</dbReference>
<dbReference type="Pfam" id="PF00528">
    <property type="entry name" value="BPD_transp_1"/>
    <property type="match status" value="1"/>
</dbReference>
<keyword evidence="2 7" id="KW-0813">Transport</keyword>
<dbReference type="KEGG" id="bcv:Bcav_2847"/>
<dbReference type="STRING" id="471853.Bcav_2847"/>
<evidence type="ECO:0000256" key="4">
    <source>
        <dbReference type="ARBA" id="ARBA00022692"/>
    </source>
</evidence>